<dbReference type="EMBL" id="JACJLL010000137">
    <property type="protein sequence ID" value="MBM6820623.1"/>
    <property type="molecule type" value="Genomic_DNA"/>
</dbReference>
<accession>A0ABS2FL61</accession>
<dbReference type="Proteomes" id="UP000767334">
    <property type="component" value="Unassembled WGS sequence"/>
</dbReference>
<proteinExistence type="predicted"/>
<protein>
    <recommendedName>
        <fullName evidence="3">Transcriptional regulator</fullName>
    </recommendedName>
</protein>
<evidence type="ECO:0000313" key="1">
    <source>
        <dbReference type="EMBL" id="MBM6820623.1"/>
    </source>
</evidence>
<sequence>MKFNIYGFNQEMLVDKYNELNGNDVIVLRTMVDIIPRMTRTVVVEGKEYKQVSYELLLEDIPFVTQSVSTLKKIVQKLINAGLLERHLVNKGGKFTYFRTTESLKELEYVGEVKAPVDSNGKAPVDGQVHFTEVANEEIDEEAKADYELRIEQIESVLDTRATREIKSLLAEFKNQEEFFKYFDNYILPMKEEGKINKCSYMAKNLRMFFEGKLN</sequence>
<comment type="caution">
    <text evidence="1">The sequence shown here is derived from an EMBL/GenBank/DDBJ whole genome shotgun (WGS) entry which is preliminary data.</text>
</comment>
<evidence type="ECO:0008006" key="3">
    <source>
        <dbReference type="Google" id="ProtNLM"/>
    </source>
</evidence>
<organism evidence="1 2">
    <name type="scientific">Clostridium saudiense</name>
    <dbReference type="NCBI Taxonomy" id="1414720"/>
    <lineage>
        <taxon>Bacteria</taxon>
        <taxon>Bacillati</taxon>
        <taxon>Bacillota</taxon>
        <taxon>Clostridia</taxon>
        <taxon>Eubacteriales</taxon>
        <taxon>Clostridiaceae</taxon>
        <taxon>Clostridium</taxon>
    </lineage>
</organism>
<evidence type="ECO:0000313" key="2">
    <source>
        <dbReference type="Proteomes" id="UP000767334"/>
    </source>
</evidence>
<reference evidence="1 2" key="1">
    <citation type="journal article" date="2021" name="Sci. Rep.">
        <title>The distribution of antibiotic resistance genes in chicken gut microbiota commensals.</title>
        <authorList>
            <person name="Juricova H."/>
            <person name="Matiasovicova J."/>
            <person name="Kubasova T."/>
            <person name="Cejkova D."/>
            <person name="Rychlik I."/>
        </authorList>
    </citation>
    <scope>NUCLEOTIDE SEQUENCE [LARGE SCALE GENOMIC DNA]</scope>
    <source>
        <strain evidence="1 2">An435</strain>
    </source>
</reference>
<dbReference type="RefSeq" id="WP_204572634.1">
    <property type="nucleotide sequence ID" value="NZ_JACJLL010000137.1"/>
</dbReference>
<name>A0ABS2FL61_9CLOT</name>
<keyword evidence="2" id="KW-1185">Reference proteome</keyword>
<gene>
    <name evidence="1" type="ORF">H6A19_15005</name>
</gene>